<organism evidence="12 13">
    <name type="scientific">Candidatus Merdibacter merdavium</name>
    <dbReference type="NCBI Taxonomy" id="2838692"/>
    <lineage>
        <taxon>Bacteria</taxon>
        <taxon>Bacillati</taxon>
        <taxon>Bacillota</taxon>
        <taxon>Erysipelotrichia</taxon>
        <taxon>Erysipelotrichales</taxon>
        <taxon>Erysipelotrichaceae</taxon>
        <taxon>Merdibacter</taxon>
    </lineage>
</organism>
<keyword evidence="4 9" id="KW-0227">DNA damage</keyword>
<evidence type="ECO:0000256" key="3">
    <source>
        <dbReference type="ARBA" id="ARBA00022741"/>
    </source>
</evidence>
<dbReference type="InterPro" id="IPR007860">
    <property type="entry name" value="DNA_mmatch_repair_MutS_con_dom"/>
</dbReference>
<dbReference type="PROSITE" id="PS00486">
    <property type="entry name" value="DNA_MISMATCH_REPAIR_2"/>
    <property type="match status" value="1"/>
</dbReference>
<feature type="domain" description="DNA mismatch repair proteins mutS family" evidence="11">
    <location>
        <begin position="680"/>
        <end position="696"/>
    </location>
</feature>
<dbReference type="GO" id="GO:0005829">
    <property type="term" value="C:cytosol"/>
    <property type="evidence" value="ECO:0007669"/>
    <property type="project" value="TreeGrafter"/>
</dbReference>
<dbReference type="InterPro" id="IPR016151">
    <property type="entry name" value="DNA_mismatch_repair_MutS_N"/>
</dbReference>
<dbReference type="InterPro" id="IPR007696">
    <property type="entry name" value="DNA_mismatch_repair_MutS_core"/>
</dbReference>
<evidence type="ECO:0000256" key="6">
    <source>
        <dbReference type="ARBA" id="ARBA00023125"/>
    </source>
</evidence>
<dbReference type="Gene3D" id="3.40.50.300">
    <property type="entry name" value="P-loop containing nucleotide triphosphate hydrolases"/>
    <property type="match status" value="1"/>
</dbReference>
<dbReference type="PANTHER" id="PTHR11361">
    <property type="entry name" value="DNA MISMATCH REPAIR PROTEIN MUTS FAMILY MEMBER"/>
    <property type="match status" value="1"/>
</dbReference>
<dbReference type="SUPFAM" id="SSF53150">
    <property type="entry name" value="DNA repair protein MutS, domain II"/>
    <property type="match status" value="1"/>
</dbReference>
<evidence type="ECO:0000256" key="7">
    <source>
        <dbReference type="ARBA" id="ARBA00023204"/>
    </source>
</evidence>
<evidence type="ECO:0000256" key="2">
    <source>
        <dbReference type="ARBA" id="ARBA00021982"/>
    </source>
</evidence>
<dbReference type="Gene3D" id="1.10.1420.10">
    <property type="match status" value="2"/>
</dbReference>
<dbReference type="Pfam" id="PF05190">
    <property type="entry name" value="MutS_IV"/>
    <property type="match status" value="1"/>
</dbReference>
<dbReference type="Pfam" id="PF01624">
    <property type="entry name" value="MutS_I"/>
    <property type="match status" value="1"/>
</dbReference>
<protein>
    <recommendedName>
        <fullName evidence="2 9">DNA mismatch repair protein MutS</fullName>
    </recommendedName>
</protein>
<keyword evidence="3 9" id="KW-0547">Nucleotide-binding</keyword>
<evidence type="ECO:0000256" key="9">
    <source>
        <dbReference type="HAMAP-Rule" id="MF_00096"/>
    </source>
</evidence>
<dbReference type="FunFam" id="3.40.1170.10:FF:000001">
    <property type="entry name" value="DNA mismatch repair protein MutS"/>
    <property type="match status" value="1"/>
</dbReference>
<keyword evidence="7 9" id="KW-0234">DNA repair</keyword>
<dbReference type="GO" id="GO:0003684">
    <property type="term" value="F:damaged DNA binding"/>
    <property type="evidence" value="ECO:0007669"/>
    <property type="project" value="UniProtKB-UniRule"/>
</dbReference>
<dbReference type="InterPro" id="IPR007695">
    <property type="entry name" value="DNA_mismatch_repair_MutS-lik_N"/>
</dbReference>
<comment type="function">
    <text evidence="8 9">This protein is involved in the repair of mismatches in DNA. It is possible that it carries out the mismatch recognition step. This protein has a weak ATPase activity.</text>
</comment>
<dbReference type="SUPFAM" id="SSF55271">
    <property type="entry name" value="DNA repair protein MutS, domain I"/>
    <property type="match status" value="1"/>
</dbReference>
<dbReference type="InterPro" id="IPR017261">
    <property type="entry name" value="DNA_mismatch_repair_MutS/MSH"/>
</dbReference>
<dbReference type="GO" id="GO:0140664">
    <property type="term" value="F:ATP-dependent DNA damage sensor activity"/>
    <property type="evidence" value="ECO:0007669"/>
    <property type="project" value="InterPro"/>
</dbReference>
<dbReference type="HAMAP" id="MF_00096">
    <property type="entry name" value="MutS"/>
    <property type="match status" value="1"/>
</dbReference>
<dbReference type="EMBL" id="DWWM01000039">
    <property type="protein sequence ID" value="HJC36655.1"/>
    <property type="molecule type" value="Genomic_DNA"/>
</dbReference>
<dbReference type="Proteomes" id="UP000823896">
    <property type="component" value="Unassembled WGS sequence"/>
</dbReference>
<dbReference type="Pfam" id="PF00488">
    <property type="entry name" value="MutS_V"/>
    <property type="match status" value="1"/>
</dbReference>
<evidence type="ECO:0000256" key="10">
    <source>
        <dbReference type="RuleBase" id="RU003756"/>
    </source>
</evidence>
<dbReference type="Pfam" id="PF05188">
    <property type="entry name" value="MutS_II"/>
    <property type="match status" value="1"/>
</dbReference>
<dbReference type="InterPro" id="IPR045076">
    <property type="entry name" value="MutS"/>
</dbReference>
<dbReference type="FunFam" id="3.40.50.300:FF:000870">
    <property type="entry name" value="MutS protein homolog 4"/>
    <property type="match status" value="1"/>
</dbReference>
<evidence type="ECO:0000259" key="11">
    <source>
        <dbReference type="PROSITE" id="PS00486"/>
    </source>
</evidence>
<dbReference type="InterPro" id="IPR036187">
    <property type="entry name" value="DNA_mismatch_repair_MutS_sf"/>
</dbReference>
<dbReference type="CDD" id="cd03284">
    <property type="entry name" value="ABC_MutS1"/>
    <property type="match status" value="1"/>
</dbReference>
<dbReference type="AlphaFoldDB" id="A0A9D2NQF5"/>
<dbReference type="PANTHER" id="PTHR11361:SF34">
    <property type="entry name" value="DNA MISMATCH REPAIR PROTEIN MSH1, MITOCHONDRIAL"/>
    <property type="match status" value="1"/>
</dbReference>
<dbReference type="Pfam" id="PF05192">
    <property type="entry name" value="MutS_III"/>
    <property type="match status" value="1"/>
</dbReference>
<dbReference type="InterPro" id="IPR000432">
    <property type="entry name" value="DNA_mismatch_repair_MutS_C"/>
</dbReference>
<evidence type="ECO:0000256" key="1">
    <source>
        <dbReference type="ARBA" id="ARBA00006271"/>
    </source>
</evidence>
<dbReference type="SMART" id="SM00534">
    <property type="entry name" value="MUTSac"/>
    <property type="match status" value="1"/>
</dbReference>
<dbReference type="InterPro" id="IPR005748">
    <property type="entry name" value="DNA_mismatch_repair_MutS"/>
</dbReference>
<dbReference type="Gene3D" id="3.30.420.110">
    <property type="entry name" value="MutS, connector domain"/>
    <property type="match status" value="1"/>
</dbReference>
<name>A0A9D2NQF5_9FIRM</name>
<comment type="caution">
    <text evidence="12">The sequence shown here is derived from an EMBL/GenBank/DDBJ whole genome shotgun (WGS) entry which is preliminary data.</text>
</comment>
<dbReference type="GO" id="GO:0006298">
    <property type="term" value="P:mismatch repair"/>
    <property type="evidence" value="ECO:0007669"/>
    <property type="project" value="UniProtKB-UniRule"/>
</dbReference>
<comment type="similarity">
    <text evidence="1 9 10">Belongs to the DNA mismatch repair MutS family.</text>
</comment>
<keyword evidence="5 9" id="KW-0067">ATP-binding</keyword>
<keyword evidence="6 9" id="KW-0238">DNA-binding</keyword>
<dbReference type="GO" id="GO:0030983">
    <property type="term" value="F:mismatched DNA binding"/>
    <property type="evidence" value="ECO:0007669"/>
    <property type="project" value="InterPro"/>
</dbReference>
<evidence type="ECO:0000256" key="8">
    <source>
        <dbReference type="ARBA" id="ARBA00024647"/>
    </source>
</evidence>
<dbReference type="SUPFAM" id="SSF48334">
    <property type="entry name" value="DNA repair protein MutS, domain III"/>
    <property type="match status" value="1"/>
</dbReference>
<dbReference type="InterPro" id="IPR027417">
    <property type="entry name" value="P-loop_NTPase"/>
</dbReference>
<reference evidence="12" key="1">
    <citation type="journal article" date="2021" name="PeerJ">
        <title>Extensive microbial diversity within the chicken gut microbiome revealed by metagenomics and culture.</title>
        <authorList>
            <person name="Gilroy R."/>
            <person name="Ravi A."/>
            <person name="Getino M."/>
            <person name="Pursley I."/>
            <person name="Horton D.L."/>
            <person name="Alikhan N.F."/>
            <person name="Baker D."/>
            <person name="Gharbi K."/>
            <person name="Hall N."/>
            <person name="Watson M."/>
            <person name="Adriaenssens E.M."/>
            <person name="Foster-Nyarko E."/>
            <person name="Jarju S."/>
            <person name="Secka A."/>
            <person name="Antonio M."/>
            <person name="Oren A."/>
            <person name="Chaudhuri R.R."/>
            <person name="La Ragione R."/>
            <person name="Hildebrand F."/>
            <person name="Pallen M.J."/>
        </authorList>
    </citation>
    <scope>NUCLEOTIDE SEQUENCE</scope>
    <source>
        <strain evidence="12">CHK187-11901</strain>
    </source>
</reference>
<evidence type="ECO:0000313" key="12">
    <source>
        <dbReference type="EMBL" id="HJC36655.1"/>
    </source>
</evidence>
<dbReference type="PIRSF" id="PIRSF037677">
    <property type="entry name" value="DNA_mis_repair_Msh6"/>
    <property type="match status" value="1"/>
</dbReference>
<accession>A0A9D2NQF5</accession>
<reference evidence="12" key="2">
    <citation type="submission" date="2021-04" db="EMBL/GenBank/DDBJ databases">
        <authorList>
            <person name="Gilroy R."/>
        </authorList>
    </citation>
    <scope>NUCLEOTIDE SEQUENCE</scope>
    <source>
        <strain evidence="12">CHK187-11901</strain>
    </source>
</reference>
<proteinExistence type="inferred from homology"/>
<feature type="binding site" evidence="9">
    <location>
        <begin position="606"/>
        <end position="613"/>
    </location>
    <ligand>
        <name>ATP</name>
        <dbReference type="ChEBI" id="CHEBI:30616"/>
    </ligand>
</feature>
<dbReference type="SUPFAM" id="SSF52540">
    <property type="entry name" value="P-loop containing nucleoside triphosphate hydrolases"/>
    <property type="match status" value="1"/>
</dbReference>
<dbReference type="InterPro" id="IPR007861">
    <property type="entry name" value="DNA_mismatch_repair_MutS_clamp"/>
</dbReference>
<dbReference type="SMART" id="SM00533">
    <property type="entry name" value="MUTSd"/>
    <property type="match status" value="1"/>
</dbReference>
<evidence type="ECO:0000313" key="13">
    <source>
        <dbReference type="Proteomes" id="UP000823896"/>
    </source>
</evidence>
<sequence>MADTSKYTPMMQHYLQIKKENPDAIIFYRLGDFYEMFFEDAKTASLELDLVLTGRNAGVEEKVPMCGVPHHAANSYIQRLIQKGYKVAIVEQVEDPALAKGLVQREVIRIVTPGTIMDENTDEKTSAYIASIYDYQFGLCIVLCEMTTGELKAQLMDKSVISLQKVLLQNNVREIVVEHSFDRRLRKMIEELQTITISAMEKDEIREIYQPLVQGNENQKVLHTFGLLMNYLDETQKRSMSHLQPLEMIYEQEFLQMDYSTKQNLELTSSQRNGNRQMTLWSFMDKCLSAMGSRMLKKWIEYPLIQHIEIEKRLDAVEYLTSEFLIRDELKEHLRYVYDLERLGARVAYGSASPRDVLRLVSTLEHAPVIFDLFKDCPSYQEYRSIDTCQELHERIKGAIVEEPPLTIKDGGVFVDGYNERLDELRRISSDGKSWILELETRERERTGIRSLKIGYNRVFGYYIEVRKGSLDAVKPEFGYVRKQTLANAERFITDELKEKEELILHAQEEKIRLEAELFADLLNQIKVYLPKLHDLAQALATIDVLYALAVLAVDHGYVRPQFHDGHAIDIVEGRHPILDSMMKKKRYVSNNLHMDERQAISIITGPNMGGKSTYMRQNALLVIMAQIGSFVPARKADLPIFDQIFTRIGASDDILSGKSTFMVEMMEANHALQHATDRSLILFDEIGRGTSTYDGMALAQAMIEYINENIHAKTLFSTHYHELTQLGEHSEEIRNIHVDVHEEDDHVTFLYRVVDGKADKSYGINVARLAKLPEVILQRAGQLLDALEREENHGVYQPQMLVVEKDDPKQKEIMNMIDMIDINSMTPMEAMSFLYELKKKRTVQ</sequence>
<evidence type="ECO:0000256" key="4">
    <source>
        <dbReference type="ARBA" id="ARBA00022763"/>
    </source>
</evidence>
<dbReference type="InterPro" id="IPR036678">
    <property type="entry name" value="MutS_con_dom_sf"/>
</dbReference>
<dbReference type="GO" id="GO:0005524">
    <property type="term" value="F:ATP binding"/>
    <property type="evidence" value="ECO:0007669"/>
    <property type="project" value="UniProtKB-UniRule"/>
</dbReference>
<dbReference type="NCBIfam" id="NF003810">
    <property type="entry name" value="PRK05399.1"/>
    <property type="match status" value="1"/>
</dbReference>
<dbReference type="Gene3D" id="3.40.1170.10">
    <property type="entry name" value="DNA repair protein MutS, domain I"/>
    <property type="match status" value="1"/>
</dbReference>
<evidence type="ECO:0000256" key="5">
    <source>
        <dbReference type="ARBA" id="ARBA00022840"/>
    </source>
</evidence>
<gene>
    <name evidence="9 12" type="primary">mutS</name>
    <name evidence="12" type="ORF">H9702_05940</name>
</gene>
<dbReference type="NCBIfam" id="TIGR01070">
    <property type="entry name" value="mutS1"/>
    <property type="match status" value="1"/>
</dbReference>